<dbReference type="OrthoDB" id="5911714at2759"/>
<feature type="transmembrane region" description="Helical" evidence="1">
    <location>
        <begin position="102"/>
        <end position="124"/>
    </location>
</feature>
<evidence type="ECO:0000313" key="3">
    <source>
        <dbReference type="Proteomes" id="UP001152747"/>
    </source>
</evidence>
<proteinExistence type="predicted"/>
<keyword evidence="1" id="KW-0472">Membrane</keyword>
<feature type="transmembrane region" description="Helical" evidence="1">
    <location>
        <begin position="18"/>
        <end position="36"/>
    </location>
</feature>
<dbReference type="SUPFAM" id="SSF81321">
    <property type="entry name" value="Family A G protein-coupled receptor-like"/>
    <property type="match status" value="1"/>
</dbReference>
<keyword evidence="3" id="KW-1185">Reference proteome</keyword>
<feature type="transmembrane region" description="Helical" evidence="1">
    <location>
        <begin position="521"/>
        <end position="546"/>
    </location>
</feature>
<feature type="transmembrane region" description="Helical" evidence="1">
    <location>
        <begin position="422"/>
        <end position="444"/>
    </location>
</feature>
<evidence type="ECO:0000313" key="2">
    <source>
        <dbReference type="EMBL" id="CAI5453326.1"/>
    </source>
</evidence>
<feature type="transmembrane region" description="Helical" evidence="1">
    <location>
        <begin position="290"/>
        <end position="313"/>
    </location>
</feature>
<dbReference type="Pfam" id="PF10318">
    <property type="entry name" value="7TM_GPCR_Srh"/>
    <property type="match status" value="2"/>
</dbReference>
<accession>A0A9P1N9N6</accession>
<feature type="transmembrane region" description="Helical" evidence="1">
    <location>
        <begin position="209"/>
        <end position="229"/>
    </location>
</feature>
<reference evidence="2" key="1">
    <citation type="submission" date="2022-11" db="EMBL/GenBank/DDBJ databases">
        <authorList>
            <person name="Kikuchi T."/>
        </authorList>
    </citation>
    <scope>NUCLEOTIDE SEQUENCE</scope>
    <source>
        <strain evidence="2">PS1010</strain>
    </source>
</reference>
<protein>
    <submittedName>
        <fullName evidence="2">Uncharacterized protein</fullName>
    </submittedName>
</protein>
<evidence type="ECO:0000256" key="1">
    <source>
        <dbReference type="SAM" id="Phobius"/>
    </source>
</evidence>
<dbReference type="AlphaFoldDB" id="A0A9P1N9N6"/>
<feature type="transmembrane region" description="Helical" evidence="1">
    <location>
        <begin position="334"/>
        <end position="360"/>
    </location>
</feature>
<gene>
    <name evidence="2" type="ORF">CAMP_LOCUS15963</name>
</gene>
<feature type="transmembrane region" description="Helical" evidence="1">
    <location>
        <begin position="257"/>
        <end position="278"/>
    </location>
</feature>
<feature type="transmembrane region" description="Helical" evidence="1">
    <location>
        <begin position="601"/>
        <end position="626"/>
    </location>
</feature>
<dbReference type="InterPro" id="IPR053220">
    <property type="entry name" value="Nematode_rcpt-like_serp_H"/>
</dbReference>
<organism evidence="2 3">
    <name type="scientific">Caenorhabditis angaria</name>
    <dbReference type="NCBI Taxonomy" id="860376"/>
    <lineage>
        <taxon>Eukaryota</taxon>
        <taxon>Metazoa</taxon>
        <taxon>Ecdysozoa</taxon>
        <taxon>Nematoda</taxon>
        <taxon>Chromadorea</taxon>
        <taxon>Rhabditida</taxon>
        <taxon>Rhabditina</taxon>
        <taxon>Rhabditomorpha</taxon>
        <taxon>Rhabditoidea</taxon>
        <taxon>Rhabditidae</taxon>
        <taxon>Peloderinae</taxon>
        <taxon>Caenorhabditis</taxon>
    </lineage>
</organism>
<dbReference type="PANTHER" id="PTHR22941:SF26">
    <property type="entry name" value="SERPENTINE RECEPTOR, CLASS H"/>
    <property type="match status" value="1"/>
</dbReference>
<name>A0A9P1N9N6_9PELO</name>
<keyword evidence="1" id="KW-0812">Transmembrane</keyword>
<sequence>MSKIDADPQWFFKITQNLAFLLTPFNIFTLFLIIYCNFEQTRKIKNYLICFQFFAILTDLHNVFGFLPVFYSSADILMFSSNGLLTKIVNYEPHFDFSISQVFMILKCGSIEQLFFMIYQGILPPNHPQKRKKSTCFFRFLISNSIWIIFSTSYYYSILPNQSEILPEILKIHPEIFANSSMLQQQQNLAAPKKRITILTAKNSIFTHIFYAIIISRSIFGICQSLYFVMKCKEVFIYYPILSQRTRKIKKKFVKNVCLQIGLPILIFYTPLIVAMVATQFEIFEGGSQTINLICLIIISTHTFFGSLALFLLPAEFLAFQPKMVENIDTEVEWYLKIMHISAAISFPMNLFGLFVVIFAKKREMGSHRVELIIFQLCSMLTDFLINIGTLPNILAPYPIIRTHGIFTTISEKLGFPETAKIQILLILISIFYTAATLELMFLLRYQSIIPMGHPRKMSPFQCILLVAICSTLWFLTCVISFIYSIPDVDTSKAIFLVAHPEATSLITLSSILILSSDLNIANVFLLFILIFRVACGVGGCIRMVTHSYTALQQFPMSERTREMHRKLIKIMCYQTSIPIIAFYLPFLIVVFCLLLEVQDSQVICLICLIIISFHTFLGTISVLYFNKPYRFWIVRILTGRGEVQSNMIFQKTVTMHVSS</sequence>
<comment type="caution">
    <text evidence="2">The sequence shown here is derived from an EMBL/GenBank/DDBJ whole genome shotgun (WGS) entry which is preliminary data.</text>
</comment>
<feature type="transmembrane region" description="Helical" evidence="1">
    <location>
        <begin position="567"/>
        <end position="595"/>
    </location>
</feature>
<feature type="transmembrane region" description="Helical" evidence="1">
    <location>
        <begin position="494"/>
        <end position="515"/>
    </location>
</feature>
<dbReference type="PANTHER" id="PTHR22941">
    <property type="entry name" value="SERPENTINE RECEPTOR"/>
    <property type="match status" value="1"/>
</dbReference>
<keyword evidence="1" id="KW-1133">Transmembrane helix</keyword>
<dbReference type="EMBL" id="CANHGI010000005">
    <property type="protein sequence ID" value="CAI5453326.1"/>
    <property type="molecule type" value="Genomic_DNA"/>
</dbReference>
<feature type="transmembrane region" description="Helical" evidence="1">
    <location>
        <begin position="464"/>
        <end position="487"/>
    </location>
</feature>
<dbReference type="InterPro" id="IPR019422">
    <property type="entry name" value="7TM_GPCR_serpentine_rcpt_Srh"/>
</dbReference>
<feature type="transmembrane region" description="Helical" evidence="1">
    <location>
        <begin position="136"/>
        <end position="156"/>
    </location>
</feature>
<dbReference type="Proteomes" id="UP001152747">
    <property type="component" value="Unassembled WGS sequence"/>
</dbReference>
<feature type="transmembrane region" description="Helical" evidence="1">
    <location>
        <begin position="48"/>
        <end position="71"/>
    </location>
</feature>